<keyword evidence="13" id="KW-1185">Reference proteome</keyword>
<evidence type="ECO:0000256" key="5">
    <source>
        <dbReference type="ARBA" id="ARBA00022741"/>
    </source>
</evidence>
<dbReference type="InterPro" id="IPR036936">
    <property type="entry name" value="CRIB_dom_sf"/>
</dbReference>
<dbReference type="CDD" id="cd01093">
    <property type="entry name" value="CRIB_PAK_like"/>
    <property type="match status" value="1"/>
</dbReference>
<evidence type="ECO:0000256" key="8">
    <source>
        <dbReference type="ARBA" id="ARBA00047899"/>
    </source>
</evidence>
<dbReference type="PROSITE" id="PS50108">
    <property type="entry name" value="CRIB"/>
    <property type="match status" value="1"/>
</dbReference>
<dbReference type="Proteomes" id="UP000078512">
    <property type="component" value="Unassembled WGS sequence"/>
</dbReference>
<keyword evidence="4" id="KW-0808">Transferase</keyword>
<keyword evidence="3" id="KW-0723">Serine/threonine-protein kinase</keyword>
<evidence type="ECO:0000256" key="1">
    <source>
        <dbReference type="ARBA" id="ARBA00008874"/>
    </source>
</evidence>
<comment type="catalytic activity">
    <reaction evidence="9">
        <text>L-seryl-[protein] + ATP = O-phospho-L-seryl-[protein] + ADP + H(+)</text>
        <dbReference type="Rhea" id="RHEA:17989"/>
        <dbReference type="Rhea" id="RHEA-COMP:9863"/>
        <dbReference type="Rhea" id="RHEA-COMP:11604"/>
        <dbReference type="ChEBI" id="CHEBI:15378"/>
        <dbReference type="ChEBI" id="CHEBI:29999"/>
        <dbReference type="ChEBI" id="CHEBI:30616"/>
        <dbReference type="ChEBI" id="CHEBI:83421"/>
        <dbReference type="ChEBI" id="CHEBI:456216"/>
        <dbReference type="EC" id="2.7.11.1"/>
    </reaction>
</comment>
<keyword evidence="6" id="KW-0418">Kinase</keyword>
<dbReference type="GO" id="GO:0004674">
    <property type="term" value="F:protein serine/threonine kinase activity"/>
    <property type="evidence" value="ECO:0007669"/>
    <property type="project" value="UniProtKB-KW"/>
</dbReference>
<dbReference type="SMART" id="SM00285">
    <property type="entry name" value="PBD"/>
    <property type="match status" value="1"/>
</dbReference>
<accession>A0A197JA85</accession>
<reference evidence="12 13" key="1">
    <citation type="submission" date="2016-05" db="EMBL/GenBank/DDBJ databases">
        <title>Genome sequencing reveals origins of a unique bacterial endosymbiosis in the earliest lineages of terrestrial Fungi.</title>
        <authorList>
            <consortium name="DOE Joint Genome Institute"/>
            <person name="Uehling J."/>
            <person name="Gryganskyi A."/>
            <person name="Hameed K."/>
            <person name="Tschaplinski T."/>
            <person name="Misztal P."/>
            <person name="Wu S."/>
            <person name="Desiro A."/>
            <person name="Vande Pol N."/>
            <person name="Du Z.-Y."/>
            <person name="Zienkiewicz A."/>
            <person name="Zienkiewicz K."/>
            <person name="Morin E."/>
            <person name="Tisserant E."/>
            <person name="Splivallo R."/>
            <person name="Hainaut M."/>
            <person name="Henrissat B."/>
            <person name="Ohm R."/>
            <person name="Kuo A."/>
            <person name="Yan J."/>
            <person name="Lipzen A."/>
            <person name="Nolan M."/>
            <person name="Labutti K."/>
            <person name="Barry K."/>
            <person name="Goldstein A."/>
            <person name="Labbe J."/>
            <person name="Schadt C."/>
            <person name="Tuskan G."/>
            <person name="Grigoriev I."/>
            <person name="Martin F."/>
            <person name="Vilgalys R."/>
            <person name="Bonito G."/>
        </authorList>
    </citation>
    <scope>NUCLEOTIDE SEQUENCE [LARGE SCALE GENOMIC DNA]</scope>
    <source>
        <strain evidence="12 13">AG-77</strain>
    </source>
</reference>
<feature type="compositionally biased region" description="Pro residues" evidence="10">
    <location>
        <begin position="204"/>
        <end position="217"/>
    </location>
</feature>
<keyword evidence="7" id="KW-0067">ATP-binding</keyword>
<dbReference type="Pfam" id="PF00786">
    <property type="entry name" value="PBD"/>
    <property type="match status" value="1"/>
</dbReference>
<evidence type="ECO:0000256" key="4">
    <source>
        <dbReference type="ARBA" id="ARBA00022679"/>
    </source>
</evidence>
<evidence type="ECO:0000256" key="3">
    <source>
        <dbReference type="ARBA" id="ARBA00022527"/>
    </source>
</evidence>
<dbReference type="Gene3D" id="3.90.810.10">
    <property type="entry name" value="CRIB domain"/>
    <property type="match status" value="1"/>
</dbReference>
<feature type="compositionally biased region" description="Pro residues" evidence="10">
    <location>
        <begin position="172"/>
        <end position="191"/>
    </location>
</feature>
<dbReference type="Gene3D" id="3.30.200.20">
    <property type="entry name" value="Phosphorylase Kinase, domain 1"/>
    <property type="match status" value="1"/>
</dbReference>
<feature type="region of interest" description="Disordered" evidence="10">
    <location>
        <begin position="87"/>
        <end position="257"/>
    </location>
</feature>
<evidence type="ECO:0000313" key="13">
    <source>
        <dbReference type="Proteomes" id="UP000078512"/>
    </source>
</evidence>
<dbReference type="GO" id="GO:0005524">
    <property type="term" value="F:ATP binding"/>
    <property type="evidence" value="ECO:0007669"/>
    <property type="project" value="UniProtKB-KW"/>
</dbReference>
<dbReference type="InterPro" id="IPR000095">
    <property type="entry name" value="CRIB_dom"/>
</dbReference>
<dbReference type="EMBL" id="KV442274">
    <property type="protein sequence ID" value="OAQ22047.1"/>
    <property type="molecule type" value="Genomic_DNA"/>
</dbReference>
<evidence type="ECO:0000256" key="2">
    <source>
        <dbReference type="ARBA" id="ARBA00012513"/>
    </source>
</evidence>
<evidence type="ECO:0000256" key="7">
    <source>
        <dbReference type="ARBA" id="ARBA00022840"/>
    </source>
</evidence>
<evidence type="ECO:0000256" key="6">
    <source>
        <dbReference type="ARBA" id="ARBA00022777"/>
    </source>
</evidence>
<evidence type="ECO:0000259" key="11">
    <source>
        <dbReference type="PROSITE" id="PS50108"/>
    </source>
</evidence>
<feature type="compositionally biased region" description="Polar residues" evidence="10">
    <location>
        <begin position="140"/>
        <end position="155"/>
    </location>
</feature>
<keyword evidence="5" id="KW-0547">Nucleotide-binding</keyword>
<dbReference type="InterPro" id="IPR033923">
    <property type="entry name" value="PAK_BD"/>
</dbReference>
<evidence type="ECO:0000256" key="10">
    <source>
        <dbReference type="SAM" id="MobiDB-lite"/>
    </source>
</evidence>
<protein>
    <recommendedName>
        <fullName evidence="2">non-specific serine/threonine protein kinase</fullName>
        <ecNumber evidence="2">2.7.11.1</ecNumber>
    </recommendedName>
</protein>
<sequence>MHEIYSRSPLMGVSNPTNFVHKVHVGFDPNTGNFTGLPETWTKLLTGSAITKEDYANNPQAVLEVLEFYTDQTKRNEAEYGTASLVPSSLPLIPSDSEGDRWANLMPRQQPTPPSSRPERPQRPERPDRPEDQLRPSIPERSQSVDTLPVTQRMSSLGIYDDRQPGSRPALAPRPPNALRPDYAPPSPTFTPPLSSSPSNKYNNPPPKPPQQPPSPSASPSSLRQPNAYGPPPRSNTSPIAVKYPGSSGEAGSKPPIVRPAVADAAASLNGSNAPKVAVERRISTMTEAEIMEKLRSVVSSGDPSTLYSKIKKVGQG</sequence>
<feature type="compositionally biased region" description="Low complexity" evidence="10">
    <location>
        <begin position="192"/>
        <end position="203"/>
    </location>
</feature>
<dbReference type="OrthoDB" id="248923at2759"/>
<organism evidence="12 13">
    <name type="scientific">Linnemannia elongata AG-77</name>
    <dbReference type="NCBI Taxonomy" id="1314771"/>
    <lineage>
        <taxon>Eukaryota</taxon>
        <taxon>Fungi</taxon>
        <taxon>Fungi incertae sedis</taxon>
        <taxon>Mucoromycota</taxon>
        <taxon>Mortierellomycotina</taxon>
        <taxon>Mortierellomycetes</taxon>
        <taxon>Mortierellales</taxon>
        <taxon>Mortierellaceae</taxon>
        <taxon>Linnemannia</taxon>
    </lineage>
</organism>
<evidence type="ECO:0000313" key="12">
    <source>
        <dbReference type="EMBL" id="OAQ22047.1"/>
    </source>
</evidence>
<gene>
    <name evidence="12" type="ORF">K457DRAFT_472705</name>
</gene>
<feature type="domain" description="CRIB" evidence="11">
    <location>
        <begin position="13"/>
        <end position="26"/>
    </location>
</feature>
<dbReference type="FunFam" id="3.90.810.10:FF:000005">
    <property type="entry name" value="Non-specific serine/threonine protein kinase"/>
    <property type="match status" value="1"/>
</dbReference>
<comment type="catalytic activity">
    <reaction evidence="8">
        <text>L-threonyl-[protein] + ATP = O-phospho-L-threonyl-[protein] + ADP + H(+)</text>
        <dbReference type="Rhea" id="RHEA:46608"/>
        <dbReference type="Rhea" id="RHEA-COMP:11060"/>
        <dbReference type="Rhea" id="RHEA-COMP:11605"/>
        <dbReference type="ChEBI" id="CHEBI:15378"/>
        <dbReference type="ChEBI" id="CHEBI:30013"/>
        <dbReference type="ChEBI" id="CHEBI:30616"/>
        <dbReference type="ChEBI" id="CHEBI:61977"/>
        <dbReference type="ChEBI" id="CHEBI:456216"/>
        <dbReference type="EC" id="2.7.11.1"/>
    </reaction>
</comment>
<dbReference type="EC" id="2.7.11.1" evidence="2"/>
<feature type="compositionally biased region" description="Low complexity" evidence="10">
    <location>
        <begin position="87"/>
        <end position="96"/>
    </location>
</feature>
<name>A0A197JA85_9FUNG</name>
<dbReference type="AlphaFoldDB" id="A0A197JA85"/>
<dbReference type="STRING" id="1314771.A0A197JA85"/>
<comment type="similarity">
    <text evidence="1">Belongs to the protein kinase superfamily. STE Ser/Thr protein kinase family. STE20 subfamily.</text>
</comment>
<proteinExistence type="inferred from homology"/>
<feature type="non-terminal residue" evidence="12">
    <location>
        <position position="317"/>
    </location>
</feature>
<feature type="compositionally biased region" description="Basic and acidic residues" evidence="10">
    <location>
        <begin position="117"/>
        <end position="134"/>
    </location>
</feature>
<evidence type="ECO:0000256" key="9">
    <source>
        <dbReference type="ARBA" id="ARBA00048679"/>
    </source>
</evidence>